<sequence>MMEMSEYDDKKKREQEVRIWLENRGFLYERYEKLSAYCKTLLHNSICTPTQTVSPEQRRKLYRALCAPEAGRDYTDPVDSKTDEELRTFFSPLPRRQGRLLDDWGC</sequence>
<reference evidence="1" key="1">
    <citation type="journal article" date="2014" name="Front. Microbiol.">
        <title>High frequency of phylogenetically diverse reductive dehalogenase-homologous genes in deep subseafloor sedimentary metagenomes.</title>
        <authorList>
            <person name="Kawai M."/>
            <person name="Futagami T."/>
            <person name="Toyoda A."/>
            <person name="Takaki Y."/>
            <person name="Nishi S."/>
            <person name="Hori S."/>
            <person name="Arai W."/>
            <person name="Tsubouchi T."/>
            <person name="Morono Y."/>
            <person name="Uchiyama I."/>
            <person name="Ito T."/>
            <person name="Fujiyama A."/>
            <person name="Inagaki F."/>
            <person name="Takami H."/>
        </authorList>
    </citation>
    <scope>NUCLEOTIDE SEQUENCE</scope>
    <source>
        <strain evidence="1">Expedition CK06-06</strain>
    </source>
</reference>
<protein>
    <submittedName>
        <fullName evidence="1">Uncharacterized protein</fullName>
    </submittedName>
</protein>
<comment type="caution">
    <text evidence="1">The sequence shown here is derived from an EMBL/GenBank/DDBJ whole genome shotgun (WGS) entry which is preliminary data.</text>
</comment>
<dbReference type="EMBL" id="BARS01047310">
    <property type="protein sequence ID" value="GAG38654.1"/>
    <property type="molecule type" value="Genomic_DNA"/>
</dbReference>
<name>X0X603_9ZZZZ</name>
<gene>
    <name evidence="1" type="ORF">S01H1_71080</name>
</gene>
<accession>X0X603</accession>
<evidence type="ECO:0000313" key="1">
    <source>
        <dbReference type="EMBL" id="GAG38654.1"/>
    </source>
</evidence>
<organism evidence="1">
    <name type="scientific">marine sediment metagenome</name>
    <dbReference type="NCBI Taxonomy" id="412755"/>
    <lineage>
        <taxon>unclassified sequences</taxon>
        <taxon>metagenomes</taxon>
        <taxon>ecological metagenomes</taxon>
    </lineage>
</organism>
<dbReference type="AlphaFoldDB" id="X0X603"/>
<proteinExistence type="predicted"/>